<proteinExistence type="predicted"/>
<dbReference type="Proteomes" id="UP000265515">
    <property type="component" value="Unassembled WGS sequence"/>
</dbReference>
<feature type="region of interest" description="Disordered" evidence="3">
    <location>
        <begin position="834"/>
        <end position="869"/>
    </location>
</feature>
<comment type="caution">
    <text evidence="5">The sequence shown here is derived from an EMBL/GenBank/DDBJ whole genome shotgun (WGS) entry which is preliminary data.</text>
</comment>
<dbReference type="PANTHER" id="PTHR47989:SF47">
    <property type="entry name" value="SERINE_THREONINE-PROTEIN KINASE PBL28-RELATED"/>
    <property type="match status" value="1"/>
</dbReference>
<feature type="compositionally biased region" description="Low complexity" evidence="3">
    <location>
        <begin position="843"/>
        <end position="869"/>
    </location>
</feature>
<feature type="domain" description="Protein kinase" evidence="4">
    <location>
        <begin position="964"/>
        <end position="1269"/>
    </location>
</feature>
<dbReference type="Gene3D" id="1.10.510.10">
    <property type="entry name" value="Transferase(Phosphotransferase) domain 1"/>
    <property type="match status" value="1"/>
</dbReference>
<dbReference type="Pfam" id="PF07714">
    <property type="entry name" value="PK_Tyr_Ser-Thr"/>
    <property type="match status" value="1"/>
</dbReference>
<dbReference type="Gramene" id="GBG77261">
    <property type="protein sequence ID" value="GBG77261"/>
    <property type="gene ID" value="CBR_g23589"/>
</dbReference>
<dbReference type="InterPro" id="IPR011009">
    <property type="entry name" value="Kinase-like_dom_sf"/>
</dbReference>
<protein>
    <recommendedName>
        <fullName evidence="4">Protein kinase domain-containing protein</fullName>
    </recommendedName>
</protein>
<dbReference type="PROSITE" id="PS50011">
    <property type="entry name" value="PROTEIN_KINASE_DOM"/>
    <property type="match status" value="1"/>
</dbReference>
<dbReference type="GO" id="GO:0005524">
    <property type="term" value="F:ATP binding"/>
    <property type="evidence" value="ECO:0007669"/>
    <property type="project" value="UniProtKB-KW"/>
</dbReference>
<dbReference type="SUPFAM" id="SSF56112">
    <property type="entry name" value="Protein kinase-like (PK-like)"/>
    <property type="match status" value="1"/>
</dbReference>
<evidence type="ECO:0000256" key="1">
    <source>
        <dbReference type="ARBA" id="ARBA00022741"/>
    </source>
</evidence>
<keyword evidence="6" id="KW-1185">Reference proteome</keyword>
<evidence type="ECO:0000313" key="5">
    <source>
        <dbReference type="EMBL" id="GBG77261.1"/>
    </source>
</evidence>
<evidence type="ECO:0000256" key="3">
    <source>
        <dbReference type="SAM" id="MobiDB-lite"/>
    </source>
</evidence>
<keyword evidence="1" id="KW-0547">Nucleotide-binding</keyword>
<dbReference type="STRING" id="69332.A0A388L4M9"/>
<accession>A0A388L4M9</accession>
<dbReference type="InterPro" id="IPR001245">
    <property type="entry name" value="Ser-Thr/Tyr_kinase_cat_dom"/>
</dbReference>
<dbReference type="SUPFAM" id="SSF101898">
    <property type="entry name" value="NHL repeat"/>
    <property type="match status" value="1"/>
</dbReference>
<sequence>MNERANVVPIPPSKARCEMAQTIKQFTLPNGISGKQIIVHHSMKNILVLDLREATLSEPAAAHLLRWVNWGAVFTEGSRPRPGSIDEVVSHLQGEAVGFVPTSGGESQADFWIVDAHKWAATLPDWHWARVFAAHTTDGMANRLLIGIPRERTRSPLSYDGQHNQETRDFQKAAFSALGFTLVDGPVTESRLGRKPVMDKLDVMTLWSFFTNLEFSRTVYSAIVHSLLEVLAGLTGDCSRTAEMNIWLSAGPEEWINRILGKTEVIRLIHQGDQNFIEGLFSANDVSLNSADFWNKVISSLERKSGMAQEEVRSLQAIFDLPAWRRHIAILIRIKQIELNYQHFEKGRPAASAFKNALAGLAEELCDKRCPDGVRSLLRSLELDTAVLPLAKINKEWDEQENKAAIRSGFRMVLLSRSFLLQSLACVLLLATTSKRVNGAAFKRPVLGQWSSAANAPEPGDSQARLLALQVRRNIMAMVSTAPPSSPPVAESEGSMTLLQPELFVPGNQSVVPPIVVHTPSPDFQTTARAWSCFHLVRDFTFHPNGSEMYFILDKFCNAEEQVQTRRLSIRKADLGRARQGFKNSSVLSYWWQYGAGNGLSETSDFVWRKNIADNISMAFVYSLDVNKEGDQLVTGARPGIGTQSRVVWLSTATGERTSVEITADFVWSVAFNPKKTELFISDVANPVRILSMAVTDFLPDESCLYFADWFYDRVWGIDPRSPSARATLVAGSGQSGSVDGDGPKSQFDFVATAVATPDGCNVFVTEHSSGFLRWLKLDAPCSSATSVQKVGRYSAAGLWGLALRQTGSELRLFVGADDGSVFELTINNSQLHSCAPTPPLVDPTSSPAPADMPSSSGPSPSGPSAVVPTSRGTNLGLAVGLPLSISAFLALATCLSVLVYRARRNGGKQPNAIGSRTLDIGRTSNWTTEGGACQEGGRGGGLHPLQVRRFELAALQQCTADFSKEYRIGEKGAFGEVYWGSIDDQDLAIKVMTGDLTEGKRSMFLAEVNTLSRLHHANLSGLVGFCDEGSRSILVYPYFPGGSLYARLHHREKAVPGRPRLSPLTLVERMCIAWQIARGLSYLHGGADPPVIHRDIKSSNVLLGDGAGDKLRVVLADFGLATIGERVFGGTTRDTAVKTSHVGGTFGYMAPEYVMSGILSEKIDVYAFGVILLELLTGRKAVTEAPSGNGSWQTLVDWARPFLRSEFIAGGGMPQAILDSCLRDEVAGRAFQQMTMEALRLASNCLMMEPAARPTMTELAEKLGDLLIEAQVNIRRV</sequence>
<dbReference type="EMBL" id="BFEA01000264">
    <property type="protein sequence ID" value="GBG77261.1"/>
    <property type="molecule type" value="Genomic_DNA"/>
</dbReference>
<dbReference type="PROSITE" id="PS00108">
    <property type="entry name" value="PROTEIN_KINASE_ST"/>
    <property type="match status" value="1"/>
</dbReference>
<dbReference type="PANTHER" id="PTHR47989">
    <property type="entry name" value="OS01G0750732 PROTEIN"/>
    <property type="match status" value="1"/>
</dbReference>
<dbReference type="InterPro" id="IPR008271">
    <property type="entry name" value="Ser/Thr_kinase_AS"/>
</dbReference>
<keyword evidence="2" id="KW-0067">ATP-binding</keyword>
<name>A0A388L4M9_CHABU</name>
<gene>
    <name evidence="5" type="ORF">CBR_g23589</name>
</gene>
<reference evidence="5 6" key="1">
    <citation type="journal article" date="2018" name="Cell">
        <title>The Chara Genome: Secondary Complexity and Implications for Plant Terrestrialization.</title>
        <authorList>
            <person name="Nishiyama T."/>
            <person name="Sakayama H."/>
            <person name="Vries J.D."/>
            <person name="Buschmann H."/>
            <person name="Saint-Marcoux D."/>
            <person name="Ullrich K.K."/>
            <person name="Haas F.B."/>
            <person name="Vanderstraeten L."/>
            <person name="Becker D."/>
            <person name="Lang D."/>
            <person name="Vosolsobe S."/>
            <person name="Rombauts S."/>
            <person name="Wilhelmsson P.K.I."/>
            <person name="Janitza P."/>
            <person name="Kern R."/>
            <person name="Heyl A."/>
            <person name="Rumpler F."/>
            <person name="Villalobos L.I.A.C."/>
            <person name="Clay J.M."/>
            <person name="Skokan R."/>
            <person name="Toyoda A."/>
            <person name="Suzuki Y."/>
            <person name="Kagoshima H."/>
            <person name="Schijlen E."/>
            <person name="Tajeshwar N."/>
            <person name="Catarino B."/>
            <person name="Hetherington A.J."/>
            <person name="Saltykova A."/>
            <person name="Bonnot C."/>
            <person name="Breuninger H."/>
            <person name="Symeonidi A."/>
            <person name="Radhakrishnan G.V."/>
            <person name="Van Nieuwerburgh F."/>
            <person name="Deforce D."/>
            <person name="Chang C."/>
            <person name="Karol K.G."/>
            <person name="Hedrich R."/>
            <person name="Ulvskov P."/>
            <person name="Glockner G."/>
            <person name="Delwiche C.F."/>
            <person name="Petrasek J."/>
            <person name="Van de Peer Y."/>
            <person name="Friml J."/>
            <person name="Beilby M."/>
            <person name="Dolan L."/>
            <person name="Kohara Y."/>
            <person name="Sugano S."/>
            <person name="Fujiyama A."/>
            <person name="Delaux P.-M."/>
            <person name="Quint M."/>
            <person name="TheiBen G."/>
            <person name="Hagemann M."/>
            <person name="Harholt J."/>
            <person name="Dunand C."/>
            <person name="Zachgo S."/>
            <person name="Langdale J."/>
            <person name="Maumus F."/>
            <person name="Straeten D.V.D."/>
            <person name="Gould S.B."/>
            <person name="Rensing S.A."/>
        </authorList>
    </citation>
    <scope>NUCLEOTIDE SEQUENCE [LARGE SCALE GENOMIC DNA]</scope>
    <source>
        <strain evidence="5 6">S276</strain>
    </source>
</reference>
<evidence type="ECO:0000259" key="4">
    <source>
        <dbReference type="PROSITE" id="PS50011"/>
    </source>
</evidence>
<dbReference type="GO" id="GO:0004672">
    <property type="term" value="F:protein kinase activity"/>
    <property type="evidence" value="ECO:0007669"/>
    <property type="project" value="InterPro"/>
</dbReference>
<dbReference type="InterPro" id="IPR000719">
    <property type="entry name" value="Prot_kinase_dom"/>
</dbReference>
<evidence type="ECO:0000256" key="2">
    <source>
        <dbReference type="ARBA" id="ARBA00022840"/>
    </source>
</evidence>
<dbReference type="AlphaFoldDB" id="A0A388L4M9"/>
<evidence type="ECO:0000313" key="6">
    <source>
        <dbReference type="Proteomes" id="UP000265515"/>
    </source>
</evidence>
<dbReference type="Gene3D" id="3.30.200.20">
    <property type="entry name" value="Phosphorylase Kinase, domain 1"/>
    <property type="match status" value="1"/>
</dbReference>
<dbReference type="SMART" id="SM00220">
    <property type="entry name" value="S_TKc"/>
    <property type="match status" value="1"/>
</dbReference>
<organism evidence="5 6">
    <name type="scientific">Chara braunii</name>
    <name type="common">Braun's stonewort</name>
    <dbReference type="NCBI Taxonomy" id="69332"/>
    <lineage>
        <taxon>Eukaryota</taxon>
        <taxon>Viridiplantae</taxon>
        <taxon>Streptophyta</taxon>
        <taxon>Charophyceae</taxon>
        <taxon>Charales</taxon>
        <taxon>Characeae</taxon>
        <taxon>Chara</taxon>
    </lineage>
</organism>